<dbReference type="WBParaSite" id="HPBE_0002308401-mRNA-1">
    <property type="protein sequence ID" value="HPBE_0002308401-mRNA-1"/>
    <property type="gene ID" value="HPBE_0002308401"/>
</dbReference>
<reference evidence="3 4" key="1">
    <citation type="submission" date="2018-11" db="EMBL/GenBank/DDBJ databases">
        <authorList>
            <consortium name="Pathogen Informatics"/>
        </authorList>
    </citation>
    <scope>NUCLEOTIDE SEQUENCE [LARGE SCALE GENOMIC DNA]</scope>
</reference>
<keyword evidence="2" id="KW-1133">Transmembrane helix</keyword>
<evidence type="ECO:0000313" key="5">
    <source>
        <dbReference type="WBParaSite" id="HPBE_0002308401-mRNA-1"/>
    </source>
</evidence>
<sequence>MSLSYKFQAVENKIAADLHFWIASSQFTMFVFSSAAHLLLRTMAAENPMVTAYKENADLFNFYTILLPLISTLYLVKMKQKRIADINSTINIKAIGNDGWKNYEAVIQKQW</sequence>
<dbReference type="EMBL" id="UZAH01034666">
    <property type="protein sequence ID" value="VDP36500.1"/>
    <property type="molecule type" value="Genomic_DNA"/>
</dbReference>
<evidence type="ECO:0000313" key="3">
    <source>
        <dbReference type="EMBL" id="VDP36500.1"/>
    </source>
</evidence>
<protein>
    <submittedName>
        <fullName evidence="5">DUF4328 domain-containing protein</fullName>
    </submittedName>
</protein>
<dbReference type="GO" id="GO:0016020">
    <property type="term" value="C:membrane"/>
    <property type="evidence" value="ECO:0007669"/>
    <property type="project" value="InterPro"/>
</dbReference>
<dbReference type="PANTHER" id="PTHR31216:SF11">
    <property type="entry name" value="SERPENTINE RECEPTOR CLASS BETA-16-RELATED"/>
    <property type="match status" value="1"/>
</dbReference>
<dbReference type="PANTHER" id="PTHR31216">
    <property type="entry name" value="SERPENTINE RECEPTOR CLASS BETA-1-RELATED-RELATED"/>
    <property type="match status" value="1"/>
</dbReference>
<dbReference type="OrthoDB" id="5847472at2759"/>
<keyword evidence="2" id="KW-0472">Membrane</keyword>
<feature type="transmembrane region" description="Helical" evidence="2">
    <location>
        <begin position="20"/>
        <end position="40"/>
    </location>
</feature>
<accession>A0A183GK66</accession>
<dbReference type="GO" id="GO:0004888">
    <property type="term" value="F:transmembrane signaling receptor activity"/>
    <property type="evidence" value="ECO:0007669"/>
    <property type="project" value="InterPro"/>
</dbReference>
<keyword evidence="4" id="KW-1185">Reference proteome</keyword>
<gene>
    <name evidence="3" type="ORF">HPBE_LOCUS23083</name>
</gene>
<evidence type="ECO:0000313" key="4">
    <source>
        <dbReference type="Proteomes" id="UP000050761"/>
    </source>
</evidence>
<evidence type="ECO:0000256" key="2">
    <source>
        <dbReference type="SAM" id="Phobius"/>
    </source>
</evidence>
<dbReference type="Proteomes" id="UP000050761">
    <property type="component" value="Unassembled WGS sequence"/>
</dbReference>
<proteinExistence type="inferred from homology"/>
<feature type="transmembrane region" description="Helical" evidence="2">
    <location>
        <begin position="60"/>
        <end position="76"/>
    </location>
</feature>
<keyword evidence="2" id="KW-0812">Transmembrane</keyword>
<dbReference type="GO" id="GO:0007606">
    <property type="term" value="P:sensory perception of chemical stimulus"/>
    <property type="evidence" value="ECO:0007669"/>
    <property type="project" value="InterPro"/>
</dbReference>
<evidence type="ECO:0000256" key="1">
    <source>
        <dbReference type="ARBA" id="ARBA00006860"/>
    </source>
</evidence>
<dbReference type="InterPro" id="IPR002184">
    <property type="entry name" value="7TM_GPCR_serpentine_rcpt_Srb"/>
</dbReference>
<name>A0A183GK66_HELPZ</name>
<reference evidence="5" key="2">
    <citation type="submission" date="2019-09" db="UniProtKB">
        <authorList>
            <consortium name="WormBaseParasite"/>
        </authorList>
    </citation>
    <scope>IDENTIFICATION</scope>
</reference>
<accession>A0A3P8CZI8</accession>
<organism evidence="4 5">
    <name type="scientific">Heligmosomoides polygyrus</name>
    <name type="common">Parasitic roundworm</name>
    <dbReference type="NCBI Taxonomy" id="6339"/>
    <lineage>
        <taxon>Eukaryota</taxon>
        <taxon>Metazoa</taxon>
        <taxon>Ecdysozoa</taxon>
        <taxon>Nematoda</taxon>
        <taxon>Chromadorea</taxon>
        <taxon>Rhabditida</taxon>
        <taxon>Rhabditina</taxon>
        <taxon>Rhabditomorpha</taxon>
        <taxon>Strongyloidea</taxon>
        <taxon>Heligmosomidae</taxon>
        <taxon>Heligmosomoides</taxon>
    </lineage>
</organism>
<comment type="similarity">
    <text evidence="1">Belongs to the nematode receptor-like protein srb family.</text>
</comment>
<dbReference type="AlphaFoldDB" id="A0A183GK66"/>